<proteinExistence type="predicted"/>
<gene>
    <name evidence="1" type="ORF">ACFORL_06275</name>
</gene>
<protein>
    <recommendedName>
        <fullName evidence="3">Bacteriocin-type signal sequence</fullName>
    </recommendedName>
</protein>
<sequence>MEDNKRVLAYTLAKEISREELENVSGGSGQMGWCSRPTFRASGSNGSWDTVVDVVIDF</sequence>
<dbReference type="RefSeq" id="WP_382342189.1">
    <property type="nucleotide sequence ID" value="NZ_JBHSAB010000010.1"/>
</dbReference>
<keyword evidence="2" id="KW-1185">Reference proteome</keyword>
<accession>A0ABV8CEZ6</accession>
<evidence type="ECO:0008006" key="3">
    <source>
        <dbReference type="Google" id="ProtNLM"/>
    </source>
</evidence>
<comment type="caution">
    <text evidence="1">The sequence shown here is derived from an EMBL/GenBank/DDBJ whole genome shotgun (WGS) entry which is preliminary data.</text>
</comment>
<dbReference type="Proteomes" id="UP001595758">
    <property type="component" value="Unassembled WGS sequence"/>
</dbReference>
<evidence type="ECO:0000313" key="2">
    <source>
        <dbReference type="Proteomes" id="UP001595758"/>
    </source>
</evidence>
<evidence type="ECO:0000313" key="1">
    <source>
        <dbReference type="EMBL" id="MFC3908682.1"/>
    </source>
</evidence>
<name>A0ABV8CEZ6_9GAMM</name>
<dbReference type="EMBL" id="JBHSAB010000010">
    <property type="protein sequence ID" value="MFC3908682.1"/>
    <property type="molecule type" value="Genomic_DNA"/>
</dbReference>
<organism evidence="1 2">
    <name type="scientific">Legionella dresdenensis</name>
    <dbReference type="NCBI Taxonomy" id="450200"/>
    <lineage>
        <taxon>Bacteria</taxon>
        <taxon>Pseudomonadati</taxon>
        <taxon>Pseudomonadota</taxon>
        <taxon>Gammaproteobacteria</taxon>
        <taxon>Legionellales</taxon>
        <taxon>Legionellaceae</taxon>
        <taxon>Legionella</taxon>
    </lineage>
</organism>
<reference evidence="2" key="1">
    <citation type="journal article" date="2019" name="Int. J. Syst. Evol. Microbiol.">
        <title>The Global Catalogue of Microorganisms (GCM) 10K type strain sequencing project: providing services to taxonomists for standard genome sequencing and annotation.</title>
        <authorList>
            <consortium name="The Broad Institute Genomics Platform"/>
            <consortium name="The Broad Institute Genome Sequencing Center for Infectious Disease"/>
            <person name="Wu L."/>
            <person name="Ma J."/>
        </authorList>
    </citation>
    <scope>NUCLEOTIDE SEQUENCE [LARGE SCALE GENOMIC DNA]</scope>
    <source>
        <strain evidence="2">CCUG 59858</strain>
    </source>
</reference>